<sequence>MNSLIIFAVFVMAAYIFQMFLGWQQLKDFNKTYTMLRKLGRVAIGRKSGRIKSGTIVMFAVDENGRVLKASKMQGVTILARFQNMDDYVGEDIHYFDKYNPLVRKENKLMQSVIEDARKVYLWHEAGIEKETSSSDSFLGFGFYTNYLQLSIKQLFKKNKKRSSL</sequence>
<dbReference type="PIRSF" id="PIRSF011474">
    <property type="entry name" value="Glucitol_operon_activator"/>
    <property type="match status" value="1"/>
</dbReference>
<keyword evidence="1" id="KW-0472">Membrane</keyword>
<comment type="caution">
    <text evidence="2">The sequence shown here is derived from an EMBL/GenBank/DDBJ whole genome shotgun (WGS) entry which is preliminary data.</text>
</comment>
<dbReference type="Proteomes" id="UP000193326">
    <property type="component" value="Unassembled WGS sequence"/>
</dbReference>
<reference evidence="2 3" key="1">
    <citation type="journal article" date="2016" name="Eur. J. Clin. Microbiol. Infect. Dis.">
        <title>Whole genome sequencing as a tool for phylogenetic analysis of clinical strains of Mitis group streptococci.</title>
        <authorList>
            <person name="Rasmussen L.H."/>
            <person name="Dargis R."/>
            <person name="Hojholt K."/>
            <person name="Christensen J.J."/>
            <person name="Skovgaard O."/>
            <person name="Justesen U.S."/>
            <person name="Rosenvinge F.S."/>
            <person name="Moser C."/>
            <person name="Lukjancenko O."/>
            <person name="Rasmussen S."/>
            <person name="Nielsen X.C."/>
        </authorList>
    </citation>
    <scope>NUCLEOTIDE SEQUENCE [LARGE SCALE GENOMIC DNA]</scope>
    <source>
        <strain evidence="2 3">RH_70047_11</strain>
    </source>
</reference>
<evidence type="ECO:0000313" key="3">
    <source>
        <dbReference type="Proteomes" id="UP000193326"/>
    </source>
</evidence>
<gene>
    <name evidence="2" type="ORF">B7707_01005</name>
</gene>
<dbReference type="Pfam" id="PF06923">
    <property type="entry name" value="GutM"/>
    <property type="match status" value="1"/>
</dbReference>
<dbReference type="OrthoDB" id="9096700at2"/>
<evidence type="ECO:0000313" key="2">
    <source>
        <dbReference type="EMBL" id="ORO79186.1"/>
    </source>
</evidence>
<evidence type="ECO:0000256" key="1">
    <source>
        <dbReference type="SAM" id="Phobius"/>
    </source>
</evidence>
<dbReference type="InterPro" id="IPR009693">
    <property type="entry name" value="Glucitol_operon_activator"/>
</dbReference>
<dbReference type="EMBL" id="NCUY01000029">
    <property type="protein sequence ID" value="ORO79186.1"/>
    <property type="molecule type" value="Genomic_DNA"/>
</dbReference>
<name>A0A1X1J1F2_STROR</name>
<proteinExistence type="predicted"/>
<organism evidence="2 3">
    <name type="scientific">Streptococcus oralis subsp. dentisani</name>
    <dbReference type="NCBI Taxonomy" id="1458253"/>
    <lineage>
        <taxon>Bacteria</taxon>
        <taxon>Bacillati</taxon>
        <taxon>Bacillota</taxon>
        <taxon>Bacilli</taxon>
        <taxon>Lactobacillales</taxon>
        <taxon>Streptococcaceae</taxon>
        <taxon>Streptococcus</taxon>
    </lineage>
</organism>
<feature type="transmembrane region" description="Helical" evidence="1">
    <location>
        <begin position="6"/>
        <end position="23"/>
    </location>
</feature>
<dbReference type="RefSeq" id="WP_002902102.1">
    <property type="nucleotide sequence ID" value="NZ_NCUY01000029.1"/>
</dbReference>
<dbReference type="AlphaFoldDB" id="A0A1X1J1F2"/>
<protein>
    <submittedName>
        <fullName evidence="2">Transcriptional regulator</fullName>
    </submittedName>
</protein>
<accession>A0A1X1J1F2</accession>
<keyword evidence="1" id="KW-1133">Transmembrane helix</keyword>
<keyword evidence="1" id="KW-0812">Transmembrane</keyword>